<dbReference type="Proteomes" id="UP001321760">
    <property type="component" value="Unassembled WGS sequence"/>
</dbReference>
<organism evidence="2 3">
    <name type="scientific">Podospora aff. communis PSN243</name>
    <dbReference type="NCBI Taxonomy" id="3040156"/>
    <lineage>
        <taxon>Eukaryota</taxon>
        <taxon>Fungi</taxon>
        <taxon>Dikarya</taxon>
        <taxon>Ascomycota</taxon>
        <taxon>Pezizomycotina</taxon>
        <taxon>Sordariomycetes</taxon>
        <taxon>Sordariomycetidae</taxon>
        <taxon>Sordariales</taxon>
        <taxon>Podosporaceae</taxon>
        <taxon>Podospora</taxon>
    </lineage>
</organism>
<dbReference type="AlphaFoldDB" id="A0AAV9GV67"/>
<reference evidence="2" key="2">
    <citation type="submission" date="2023-05" db="EMBL/GenBank/DDBJ databases">
        <authorList>
            <consortium name="Lawrence Berkeley National Laboratory"/>
            <person name="Steindorff A."/>
            <person name="Hensen N."/>
            <person name="Bonometti L."/>
            <person name="Westerberg I."/>
            <person name="Brannstrom I.O."/>
            <person name="Guillou S."/>
            <person name="Cros-Aarteil S."/>
            <person name="Calhoun S."/>
            <person name="Haridas S."/>
            <person name="Kuo A."/>
            <person name="Mondo S."/>
            <person name="Pangilinan J."/>
            <person name="Riley R."/>
            <person name="Labutti K."/>
            <person name="Andreopoulos B."/>
            <person name="Lipzen A."/>
            <person name="Chen C."/>
            <person name="Yanf M."/>
            <person name="Daum C."/>
            <person name="Ng V."/>
            <person name="Clum A."/>
            <person name="Ohm R."/>
            <person name="Martin F."/>
            <person name="Silar P."/>
            <person name="Natvig D."/>
            <person name="Lalanne C."/>
            <person name="Gautier V."/>
            <person name="Ament-Velasquez S.L."/>
            <person name="Kruys A."/>
            <person name="Hutchinson M.I."/>
            <person name="Powell A.J."/>
            <person name="Barry K."/>
            <person name="Miller A.N."/>
            <person name="Grigoriev I.V."/>
            <person name="Debuchy R."/>
            <person name="Gladieux P."/>
            <person name="Thoren M.H."/>
            <person name="Johannesson H."/>
        </authorList>
    </citation>
    <scope>NUCLEOTIDE SEQUENCE</scope>
    <source>
        <strain evidence="2">PSN243</strain>
    </source>
</reference>
<accession>A0AAV9GV67</accession>
<proteinExistence type="predicted"/>
<reference evidence="2" key="1">
    <citation type="journal article" date="2023" name="Mol. Phylogenet. Evol.">
        <title>Genome-scale phylogeny and comparative genomics of the fungal order Sordariales.</title>
        <authorList>
            <person name="Hensen N."/>
            <person name="Bonometti L."/>
            <person name="Westerberg I."/>
            <person name="Brannstrom I.O."/>
            <person name="Guillou S."/>
            <person name="Cros-Aarteil S."/>
            <person name="Calhoun S."/>
            <person name="Haridas S."/>
            <person name="Kuo A."/>
            <person name="Mondo S."/>
            <person name="Pangilinan J."/>
            <person name="Riley R."/>
            <person name="LaButti K."/>
            <person name="Andreopoulos B."/>
            <person name="Lipzen A."/>
            <person name="Chen C."/>
            <person name="Yan M."/>
            <person name="Daum C."/>
            <person name="Ng V."/>
            <person name="Clum A."/>
            <person name="Steindorff A."/>
            <person name="Ohm R.A."/>
            <person name="Martin F."/>
            <person name="Silar P."/>
            <person name="Natvig D.O."/>
            <person name="Lalanne C."/>
            <person name="Gautier V."/>
            <person name="Ament-Velasquez S.L."/>
            <person name="Kruys A."/>
            <person name="Hutchinson M.I."/>
            <person name="Powell A.J."/>
            <person name="Barry K."/>
            <person name="Miller A.N."/>
            <person name="Grigoriev I.V."/>
            <person name="Debuchy R."/>
            <person name="Gladieux P."/>
            <person name="Hiltunen Thoren M."/>
            <person name="Johannesson H."/>
        </authorList>
    </citation>
    <scope>NUCLEOTIDE SEQUENCE</scope>
    <source>
        <strain evidence="2">PSN243</strain>
    </source>
</reference>
<name>A0AAV9GV67_9PEZI</name>
<evidence type="ECO:0000313" key="3">
    <source>
        <dbReference type="Proteomes" id="UP001321760"/>
    </source>
</evidence>
<feature type="region of interest" description="Disordered" evidence="1">
    <location>
        <begin position="1"/>
        <end position="39"/>
    </location>
</feature>
<protein>
    <submittedName>
        <fullName evidence="2">Uncharacterized protein</fullName>
    </submittedName>
</protein>
<feature type="region of interest" description="Disordered" evidence="1">
    <location>
        <begin position="180"/>
        <end position="201"/>
    </location>
</feature>
<gene>
    <name evidence="2" type="ORF">QBC34DRAFT_47327</name>
</gene>
<dbReference type="EMBL" id="MU865926">
    <property type="protein sequence ID" value="KAK4451947.1"/>
    <property type="molecule type" value="Genomic_DNA"/>
</dbReference>
<sequence length="201" mass="22959">MPSVHIRRPMQNVQHPNKPRRPSRSFPTPTDPQHGSGQHCDCHFPHNLSFPENTLRMTQRNLHVGLSRRQVEKKTTRYLSPSCNHPSASCASRVVIQRTSFIVACDTSHDRGPQYTAPLRRELDASFFTSVSELGIFPIPYPSPIPKSNNRYPRIPNRKFTQVPCARLLRTGLSRPVSLLSSAPSRPSYTHPRWRKDSFKS</sequence>
<evidence type="ECO:0000256" key="1">
    <source>
        <dbReference type="SAM" id="MobiDB-lite"/>
    </source>
</evidence>
<evidence type="ECO:0000313" key="2">
    <source>
        <dbReference type="EMBL" id="KAK4451947.1"/>
    </source>
</evidence>
<keyword evidence="3" id="KW-1185">Reference proteome</keyword>
<comment type="caution">
    <text evidence="2">The sequence shown here is derived from an EMBL/GenBank/DDBJ whole genome shotgun (WGS) entry which is preliminary data.</text>
</comment>